<name>A0A821Z9P2_9BILA</name>
<keyword evidence="1" id="KW-0732">Signal</keyword>
<reference evidence="2" key="1">
    <citation type="submission" date="2021-02" db="EMBL/GenBank/DDBJ databases">
        <authorList>
            <person name="Nowell W R."/>
        </authorList>
    </citation>
    <scope>NUCLEOTIDE SEQUENCE</scope>
</reference>
<comment type="caution">
    <text evidence="2">The sequence shown here is derived from an EMBL/GenBank/DDBJ whole genome shotgun (WGS) entry which is preliminary data.</text>
</comment>
<protein>
    <submittedName>
        <fullName evidence="2">Uncharacterized protein</fullName>
    </submittedName>
</protein>
<evidence type="ECO:0000256" key="1">
    <source>
        <dbReference type="SAM" id="SignalP"/>
    </source>
</evidence>
<organism evidence="2 3">
    <name type="scientific">Rotaria socialis</name>
    <dbReference type="NCBI Taxonomy" id="392032"/>
    <lineage>
        <taxon>Eukaryota</taxon>
        <taxon>Metazoa</taxon>
        <taxon>Spiralia</taxon>
        <taxon>Gnathifera</taxon>
        <taxon>Rotifera</taxon>
        <taxon>Eurotatoria</taxon>
        <taxon>Bdelloidea</taxon>
        <taxon>Philodinida</taxon>
        <taxon>Philodinidae</taxon>
        <taxon>Rotaria</taxon>
    </lineage>
</organism>
<evidence type="ECO:0000313" key="2">
    <source>
        <dbReference type="EMBL" id="CAF4967080.1"/>
    </source>
</evidence>
<dbReference type="AlphaFoldDB" id="A0A821Z9P2"/>
<sequence length="52" mass="6116">MAYGFLLASLLQFAFVHYFTKFSYGEPLMSYHDSIDSVLFDENDPPRNRNLH</sequence>
<accession>A0A821Z9P2</accession>
<evidence type="ECO:0000313" key="3">
    <source>
        <dbReference type="Proteomes" id="UP000663873"/>
    </source>
</evidence>
<proteinExistence type="predicted"/>
<feature type="non-terminal residue" evidence="2">
    <location>
        <position position="1"/>
    </location>
</feature>
<keyword evidence="3" id="KW-1185">Reference proteome</keyword>
<dbReference type="EMBL" id="CAJOBP010097723">
    <property type="protein sequence ID" value="CAF4967080.1"/>
    <property type="molecule type" value="Genomic_DNA"/>
</dbReference>
<gene>
    <name evidence="2" type="ORF">UJA718_LOCUS48551</name>
</gene>
<feature type="signal peptide" evidence="1">
    <location>
        <begin position="1"/>
        <end position="25"/>
    </location>
</feature>
<dbReference type="Proteomes" id="UP000663873">
    <property type="component" value="Unassembled WGS sequence"/>
</dbReference>
<feature type="chain" id="PRO_5032898759" evidence="1">
    <location>
        <begin position="26"/>
        <end position="52"/>
    </location>
</feature>